<feature type="modified residue" description="N6-(pyridoxal phosphate)lysine" evidence="5">
    <location>
        <position position="249"/>
    </location>
</feature>
<keyword evidence="4 5" id="KW-0663">Pyridoxal phosphate</keyword>
<dbReference type="Gene3D" id="3.40.640.10">
    <property type="entry name" value="Type I PLP-dependent aspartate aminotransferase-like (Major domain)"/>
    <property type="match status" value="1"/>
</dbReference>
<dbReference type="PROSITE" id="PS00600">
    <property type="entry name" value="AA_TRANSFER_CLASS_3"/>
    <property type="match status" value="1"/>
</dbReference>
<evidence type="ECO:0000313" key="7">
    <source>
        <dbReference type="Proteomes" id="UP000603234"/>
    </source>
</evidence>
<keyword evidence="5" id="KW-0055">Arginine biosynthesis</keyword>
<dbReference type="PANTHER" id="PTHR11986">
    <property type="entry name" value="AMINOTRANSFERASE CLASS III"/>
    <property type="match status" value="1"/>
</dbReference>
<dbReference type="EMBL" id="WJBC01000020">
    <property type="protein sequence ID" value="MBC3805129.1"/>
    <property type="molecule type" value="Genomic_DNA"/>
</dbReference>
<comment type="cofactor">
    <cofactor evidence="5">
        <name>pyridoxal 5'-phosphate</name>
        <dbReference type="ChEBI" id="CHEBI:597326"/>
    </cofactor>
    <text evidence="5">Binds 1 pyridoxal phosphate per subunit.</text>
</comment>
<keyword evidence="1 5" id="KW-0032">Aminotransferase</keyword>
<feature type="binding site" evidence="5">
    <location>
        <position position="138"/>
    </location>
    <ligand>
        <name>N(2)-acetyl-L-ornithine</name>
        <dbReference type="ChEBI" id="CHEBI:57805"/>
    </ligand>
</feature>
<proteinExistence type="inferred from homology"/>
<dbReference type="InterPro" id="IPR004636">
    <property type="entry name" value="AcOrn/SuccOrn_fam"/>
</dbReference>
<name>A0ABR6WWX4_9FIRM</name>
<dbReference type="Gene3D" id="3.90.1150.10">
    <property type="entry name" value="Aspartate Aminotransferase, domain 1"/>
    <property type="match status" value="1"/>
</dbReference>
<dbReference type="GO" id="GO:0003992">
    <property type="term" value="F:N2-acetyl-L-ornithine:2-oxoglutarate 5-aminotransferase activity"/>
    <property type="evidence" value="ECO:0007669"/>
    <property type="project" value="UniProtKB-EC"/>
</dbReference>
<feature type="binding site" evidence="5">
    <location>
        <begin position="220"/>
        <end position="223"/>
    </location>
    <ligand>
        <name>pyridoxal 5'-phosphate</name>
        <dbReference type="ChEBI" id="CHEBI:597326"/>
    </ligand>
</feature>
<dbReference type="InterPro" id="IPR015421">
    <property type="entry name" value="PyrdxlP-dep_Trfase_major"/>
</dbReference>
<evidence type="ECO:0000256" key="1">
    <source>
        <dbReference type="ARBA" id="ARBA00022576"/>
    </source>
</evidence>
<comment type="subcellular location">
    <subcellularLocation>
        <location evidence="5">Cytoplasm</location>
    </subcellularLocation>
</comment>
<dbReference type="NCBIfam" id="NF002874">
    <property type="entry name" value="PRK03244.1"/>
    <property type="match status" value="1"/>
</dbReference>
<dbReference type="Pfam" id="PF00202">
    <property type="entry name" value="Aminotran_3"/>
    <property type="match status" value="1"/>
</dbReference>
<dbReference type="InterPro" id="IPR050103">
    <property type="entry name" value="Class-III_PLP-dep_AT"/>
</dbReference>
<protein>
    <recommendedName>
        <fullName evidence="5">Acetylornithine aminotransferase</fullName>
        <shortName evidence="5">ACOAT</shortName>
        <ecNumber evidence="5">2.6.1.11</ecNumber>
    </recommendedName>
</protein>
<dbReference type="Proteomes" id="UP000603234">
    <property type="component" value="Unassembled WGS sequence"/>
</dbReference>
<evidence type="ECO:0000256" key="4">
    <source>
        <dbReference type="ARBA" id="ARBA00022898"/>
    </source>
</evidence>
<comment type="pathway">
    <text evidence="5">Amino-acid biosynthesis; L-arginine biosynthesis; N(2)-acetyl-L-ornithine from L-glutamate: step 4/4.</text>
</comment>
<dbReference type="PANTHER" id="PTHR11986:SF79">
    <property type="entry name" value="ACETYLORNITHINE AMINOTRANSFERASE, MITOCHONDRIAL"/>
    <property type="match status" value="1"/>
</dbReference>
<keyword evidence="5" id="KW-0963">Cytoplasm</keyword>
<accession>A0ABR6WWX4</accession>
<comment type="miscellaneous">
    <text evidence="5">May also have succinyldiaminopimelate aminotransferase activity, thus carrying out the corresponding step in lysine biosynthesis.</text>
</comment>
<dbReference type="HAMAP" id="MF_01107">
    <property type="entry name" value="ArgD_aminotrans_3"/>
    <property type="match status" value="1"/>
</dbReference>
<reference evidence="6 7" key="1">
    <citation type="journal article" date="2020" name="mSystems">
        <title>Defining Genomic and Predicted Metabolic Features of the Acetobacterium Genus.</title>
        <authorList>
            <person name="Ross D.E."/>
            <person name="Marshall C.W."/>
            <person name="Gulliver D."/>
            <person name="May H.D."/>
            <person name="Norman R.S."/>
        </authorList>
    </citation>
    <scope>NUCLEOTIDE SEQUENCE [LARGE SCALE GENOMIC DNA]</scope>
    <source>
        <strain evidence="6 7">DSM 8238</strain>
    </source>
</reference>
<dbReference type="NCBIfam" id="NF002325">
    <property type="entry name" value="PRK01278.1"/>
    <property type="match status" value="1"/>
</dbReference>
<evidence type="ECO:0000256" key="2">
    <source>
        <dbReference type="ARBA" id="ARBA00022605"/>
    </source>
</evidence>
<comment type="subunit">
    <text evidence="5">Homodimer.</text>
</comment>
<dbReference type="InterPro" id="IPR015422">
    <property type="entry name" value="PyrdxlP-dep_Trfase_small"/>
</dbReference>
<dbReference type="InterPro" id="IPR049704">
    <property type="entry name" value="Aminotrans_3_PPA_site"/>
</dbReference>
<feature type="binding site" evidence="5">
    <location>
        <position position="278"/>
    </location>
    <ligand>
        <name>pyridoxal 5'-phosphate</name>
        <dbReference type="ChEBI" id="CHEBI:597326"/>
    </ligand>
</feature>
<feature type="binding site" evidence="5">
    <location>
        <begin position="102"/>
        <end position="103"/>
    </location>
    <ligand>
        <name>pyridoxal 5'-phosphate</name>
        <dbReference type="ChEBI" id="CHEBI:597326"/>
    </ligand>
</feature>
<gene>
    <name evidence="5" type="primary">argD</name>
    <name evidence="6" type="ORF">GH808_11905</name>
</gene>
<keyword evidence="2 5" id="KW-0028">Amino-acid biosynthesis</keyword>
<dbReference type="SUPFAM" id="SSF53383">
    <property type="entry name" value="PLP-dependent transferases"/>
    <property type="match status" value="1"/>
</dbReference>
<comment type="caution">
    <text evidence="5">Lacks conserved residue(s) required for the propagation of feature annotation.</text>
</comment>
<sequence>MDLITRANNVIMETYKRFPLVFDKGQGCVLTDINGKQYLDFMGGIAVNSLGYADPGLMKAMKEQMEKLVHVSNLYWTKPGIELAELLTKASGLDKVFFCNSGTEACEAALKLCRIYGKLKKSPAAVEIIAMDQSFHGRTYGAITATGQKKYQKNLEPLLPEVYHVPYNDIEALKARISEKTCGILLEPIQGEGGIHPADPEYLKEVRKICDEENIVLVFDEVQTGIGRSGKLFAYQQYGVVPDVVTMAKGLGGGVPIGGIIAKNHVAEVFTPGTHAATFGGNPFVCATAKYVIETLTAPGFLESVEEKGDYLKTKLEALKKDHASVKEVRGMGLMIGVEVDTDLSEIVAKAMDKGLLIITAGTNAIRFVPPLVITKEQIDQAVAIFAECL</sequence>
<dbReference type="CDD" id="cd00610">
    <property type="entry name" value="OAT_like"/>
    <property type="match status" value="1"/>
</dbReference>
<evidence type="ECO:0000256" key="5">
    <source>
        <dbReference type="HAMAP-Rule" id="MF_01107"/>
    </source>
</evidence>
<feature type="binding site" evidence="5">
    <location>
        <position position="135"/>
    </location>
    <ligand>
        <name>pyridoxal 5'-phosphate</name>
        <dbReference type="ChEBI" id="CHEBI:597326"/>
    </ligand>
</feature>
<dbReference type="PIRSF" id="PIRSF000521">
    <property type="entry name" value="Transaminase_4ab_Lys_Orn"/>
    <property type="match status" value="1"/>
</dbReference>
<dbReference type="InterPro" id="IPR015424">
    <property type="entry name" value="PyrdxlP-dep_Trfase"/>
</dbReference>
<keyword evidence="3 5" id="KW-0808">Transferase</keyword>
<evidence type="ECO:0000256" key="3">
    <source>
        <dbReference type="ARBA" id="ARBA00022679"/>
    </source>
</evidence>
<organism evidence="6 7">
    <name type="scientific">Acetobacterium fimetarium</name>
    <dbReference type="NCBI Taxonomy" id="52691"/>
    <lineage>
        <taxon>Bacteria</taxon>
        <taxon>Bacillati</taxon>
        <taxon>Bacillota</taxon>
        <taxon>Clostridia</taxon>
        <taxon>Eubacteriales</taxon>
        <taxon>Eubacteriaceae</taxon>
        <taxon>Acetobacterium</taxon>
    </lineage>
</organism>
<keyword evidence="7" id="KW-1185">Reference proteome</keyword>
<comment type="similarity">
    <text evidence="5">Belongs to the class-III pyridoxal-phosphate-dependent aminotransferase family. ArgD subfamily.</text>
</comment>
<dbReference type="NCBIfam" id="TIGR00707">
    <property type="entry name" value="argD"/>
    <property type="match status" value="1"/>
</dbReference>
<evidence type="ECO:0000313" key="6">
    <source>
        <dbReference type="EMBL" id="MBC3805129.1"/>
    </source>
</evidence>
<dbReference type="RefSeq" id="WP_186843015.1">
    <property type="nucleotide sequence ID" value="NZ_WJBC01000020.1"/>
</dbReference>
<comment type="catalytic activity">
    <reaction evidence="5">
        <text>N(2)-acetyl-L-ornithine + 2-oxoglutarate = N-acetyl-L-glutamate 5-semialdehyde + L-glutamate</text>
        <dbReference type="Rhea" id="RHEA:18049"/>
        <dbReference type="ChEBI" id="CHEBI:16810"/>
        <dbReference type="ChEBI" id="CHEBI:29123"/>
        <dbReference type="ChEBI" id="CHEBI:29985"/>
        <dbReference type="ChEBI" id="CHEBI:57805"/>
        <dbReference type="EC" id="2.6.1.11"/>
    </reaction>
</comment>
<comment type="caution">
    <text evidence="6">The sequence shown here is derived from an EMBL/GenBank/DDBJ whole genome shotgun (WGS) entry which is preliminary data.</text>
</comment>
<dbReference type="InterPro" id="IPR005814">
    <property type="entry name" value="Aminotrans_3"/>
</dbReference>
<dbReference type="EC" id="2.6.1.11" evidence="5"/>